<keyword evidence="1" id="KW-0812">Transmembrane</keyword>
<protein>
    <submittedName>
        <fullName evidence="2">Uncharacterized protein</fullName>
    </submittedName>
</protein>
<accession>A0ABD3PAN0</accession>
<evidence type="ECO:0000256" key="1">
    <source>
        <dbReference type="SAM" id="Phobius"/>
    </source>
</evidence>
<feature type="transmembrane region" description="Helical" evidence="1">
    <location>
        <begin position="162"/>
        <end position="185"/>
    </location>
</feature>
<keyword evidence="1" id="KW-1133">Transmembrane helix</keyword>
<dbReference type="AlphaFoldDB" id="A0ABD3PAN0"/>
<feature type="transmembrane region" description="Helical" evidence="1">
    <location>
        <begin position="192"/>
        <end position="211"/>
    </location>
</feature>
<dbReference type="Proteomes" id="UP001530400">
    <property type="component" value="Unassembled WGS sequence"/>
</dbReference>
<evidence type="ECO:0000313" key="3">
    <source>
        <dbReference type="Proteomes" id="UP001530400"/>
    </source>
</evidence>
<keyword evidence="1" id="KW-0472">Membrane</keyword>
<feature type="transmembrane region" description="Helical" evidence="1">
    <location>
        <begin position="107"/>
        <end position="133"/>
    </location>
</feature>
<organism evidence="2 3">
    <name type="scientific">Cyclotella atomus</name>
    <dbReference type="NCBI Taxonomy" id="382360"/>
    <lineage>
        <taxon>Eukaryota</taxon>
        <taxon>Sar</taxon>
        <taxon>Stramenopiles</taxon>
        <taxon>Ochrophyta</taxon>
        <taxon>Bacillariophyta</taxon>
        <taxon>Coscinodiscophyceae</taxon>
        <taxon>Thalassiosirophycidae</taxon>
        <taxon>Stephanodiscales</taxon>
        <taxon>Stephanodiscaceae</taxon>
        <taxon>Cyclotella</taxon>
    </lineage>
</organism>
<sequence>MSPKSEISEGQSKELCDLMNSGQPAFVYALALDHVRSSQGKLKSKVSFAKMSNISLDSYTLSYVECQSDSMCMMMSAEIQFDPPLESVLDVSPRLLKESHKAMSARYIWMFTETLPLLILTIMLVFGHITFILELDGLQSTINEVPLASTLVESIFGNVDTFYLAVKGSLYLAVVLHVIEAFYVVFKLHSQFSLPGVTLIKWFVLVSFVGYPMTSKALEFINVHDEQNSKKQ</sequence>
<keyword evidence="3" id="KW-1185">Reference proteome</keyword>
<reference evidence="2 3" key="1">
    <citation type="submission" date="2024-10" db="EMBL/GenBank/DDBJ databases">
        <title>Updated reference genomes for cyclostephanoid diatoms.</title>
        <authorList>
            <person name="Roberts W.R."/>
            <person name="Alverson A.J."/>
        </authorList>
    </citation>
    <scope>NUCLEOTIDE SEQUENCE [LARGE SCALE GENOMIC DNA]</scope>
    <source>
        <strain evidence="2 3">AJA010-31</strain>
    </source>
</reference>
<evidence type="ECO:0000313" key="2">
    <source>
        <dbReference type="EMBL" id="KAL3784777.1"/>
    </source>
</evidence>
<comment type="caution">
    <text evidence="2">The sequence shown here is derived from an EMBL/GenBank/DDBJ whole genome shotgun (WGS) entry which is preliminary data.</text>
</comment>
<dbReference type="EMBL" id="JALLPJ020000715">
    <property type="protein sequence ID" value="KAL3784777.1"/>
    <property type="molecule type" value="Genomic_DNA"/>
</dbReference>
<name>A0ABD3PAN0_9STRA</name>
<proteinExistence type="predicted"/>
<gene>
    <name evidence="2" type="ORF">ACHAWO_006423</name>
</gene>